<dbReference type="Pfam" id="PF02544">
    <property type="entry name" value="Steroid_dh"/>
    <property type="match status" value="1"/>
</dbReference>
<evidence type="ECO:0000256" key="5">
    <source>
        <dbReference type="RuleBase" id="RU367081"/>
    </source>
</evidence>
<comment type="pathway">
    <text evidence="5">Protein modification; protein glycosylation.</text>
</comment>
<protein>
    <recommendedName>
        <fullName evidence="5">Polyprenal reductase</fullName>
        <ecNumber evidence="5">1.3.1.94</ecNumber>
    </recommendedName>
</protein>
<dbReference type="GO" id="GO:0016095">
    <property type="term" value="P:polyprenol catabolic process"/>
    <property type="evidence" value="ECO:0007669"/>
    <property type="project" value="UniProtKB-UniRule"/>
</dbReference>
<keyword evidence="8" id="KW-1185">Reference proteome</keyword>
<feature type="transmembrane region" description="Helical" evidence="5">
    <location>
        <begin position="22"/>
        <end position="40"/>
    </location>
</feature>
<reference evidence="8" key="1">
    <citation type="journal article" date="2017" name="Genome Biol.">
        <title>Comparative genomics reveals high biological diversity and specific adaptations in the industrially and medically important fungal genus Aspergillus.</title>
        <authorList>
            <person name="de Vries R.P."/>
            <person name="Riley R."/>
            <person name="Wiebenga A."/>
            <person name="Aguilar-Osorio G."/>
            <person name="Amillis S."/>
            <person name="Uchima C.A."/>
            <person name="Anderluh G."/>
            <person name="Asadollahi M."/>
            <person name="Askin M."/>
            <person name="Barry K."/>
            <person name="Battaglia E."/>
            <person name="Bayram O."/>
            <person name="Benocci T."/>
            <person name="Braus-Stromeyer S.A."/>
            <person name="Caldana C."/>
            <person name="Canovas D."/>
            <person name="Cerqueira G.C."/>
            <person name="Chen F."/>
            <person name="Chen W."/>
            <person name="Choi C."/>
            <person name="Clum A."/>
            <person name="Dos Santos R.A."/>
            <person name="Damasio A.R."/>
            <person name="Diallinas G."/>
            <person name="Emri T."/>
            <person name="Fekete E."/>
            <person name="Flipphi M."/>
            <person name="Freyberg S."/>
            <person name="Gallo A."/>
            <person name="Gournas C."/>
            <person name="Habgood R."/>
            <person name="Hainaut M."/>
            <person name="Harispe M.L."/>
            <person name="Henrissat B."/>
            <person name="Hilden K.S."/>
            <person name="Hope R."/>
            <person name="Hossain A."/>
            <person name="Karabika E."/>
            <person name="Karaffa L."/>
            <person name="Karanyi Z."/>
            <person name="Krasevec N."/>
            <person name="Kuo A."/>
            <person name="Kusch H."/>
            <person name="LaButti K."/>
            <person name="Lagendijk E.L."/>
            <person name="Lapidus A."/>
            <person name="Levasseur A."/>
            <person name="Lindquist E."/>
            <person name="Lipzen A."/>
            <person name="Logrieco A.F."/>
            <person name="MacCabe A."/>
            <person name="Maekelae M.R."/>
            <person name="Malavazi I."/>
            <person name="Melin P."/>
            <person name="Meyer V."/>
            <person name="Mielnichuk N."/>
            <person name="Miskei M."/>
            <person name="Molnar A.P."/>
            <person name="Mule G."/>
            <person name="Ngan C.Y."/>
            <person name="Orejas M."/>
            <person name="Orosz E."/>
            <person name="Ouedraogo J.P."/>
            <person name="Overkamp K.M."/>
            <person name="Park H.-S."/>
            <person name="Perrone G."/>
            <person name="Piumi F."/>
            <person name="Punt P.J."/>
            <person name="Ram A.F."/>
            <person name="Ramon A."/>
            <person name="Rauscher S."/>
            <person name="Record E."/>
            <person name="Riano-Pachon D.M."/>
            <person name="Robert V."/>
            <person name="Roehrig J."/>
            <person name="Ruller R."/>
            <person name="Salamov A."/>
            <person name="Salih N.S."/>
            <person name="Samson R.A."/>
            <person name="Sandor E."/>
            <person name="Sanguinetti M."/>
            <person name="Schuetze T."/>
            <person name="Sepcic K."/>
            <person name="Shelest E."/>
            <person name="Sherlock G."/>
            <person name="Sophianopoulou V."/>
            <person name="Squina F.M."/>
            <person name="Sun H."/>
            <person name="Susca A."/>
            <person name="Todd R.B."/>
            <person name="Tsang A."/>
            <person name="Unkles S.E."/>
            <person name="van de Wiele N."/>
            <person name="van Rossen-Uffink D."/>
            <person name="Oliveira J.V."/>
            <person name="Vesth T.C."/>
            <person name="Visser J."/>
            <person name="Yu J.-H."/>
            <person name="Zhou M."/>
            <person name="Andersen M.R."/>
            <person name="Archer D.B."/>
            <person name="Baker S.E."/>
            <person name="Benoit I."/>
            <person name="Brakhage A.A."/>
            <person name="Braus G.H."/>
            <person name="Fischer R."/>
            <person name="Frisvad J.C."/>
            <person name="Goldman G.H."/>
            <person name="Houbraken J."/>
            <person name="Oakley B."/>
            <person name="Pocsi I."/>
            <person name="Scazzocchio C."/>
            <person name="Seiboth B."/>
            <person name="vanKuyk P.A."/>
            <person name="Wortman J."/>
            <person name="Dyer P.S."/>
            <person name="Grigoriev I.V."/>
        </authorList>
    </citation>
    <scope>NUCLEOTIDE SEQUENCE [LARGE SCALE GENOMIC DNA]</scope>
    <source>
        <strain evidence="8">DTO 134E9</strain>
    </source>
</reference>
<evidence type="ECO:0000256" key="4">
    <source>
        <dbReference type="ARBA" id="ARBA00023136"/>
    </source>
</evidence>
<dbReference type="GO" id="GO:0160198">
    <property type="term" value="F:polyprenal reductase activity"/>
    <property type="evidence" value="ECO:0007669"/>
    <property type="project" value="UniProtKB-EC"/>
</dbReference>
<dbReference type="UniPathway" id="UPA00378"/>
<name>A0A1L9RWY8_ASPWE</name>
<dbReference type="GO" id="GO:0003865">
    <property type="term" value="F:3-oxo-5-alpha-steroid 4-dehydrogenase activity"/>
    <property type="evidence" value="ECO:0007669"/>
    <property type="project" value="TreeGrafter"/>
</dbReference>
<sequence>MDLLSQAVDSILASTHMDAVDALRAFFVFATCTTLSIIALPESLRSRFVAYGARATSTSSGAESETLPQPSNSSLGTRALDYLASFRVPHSYFIQFYVASILSSIFWALQLLFQGVAFQAIATRVSQEHLQNSMSIHQVMVSWVLMVIQGSRRLRECFDFSKPSSSNMWFVHWLLGLSFYLAASVAIWIEGTGAIQSHKLTMDDFKMSNAPSLRTFLCIPIFLVASGLQHDCHHYLFSLKKYSLPDHPLFRTIVCPHYTAECIIYLSLALIAAPPGEMVNKTLLSGLGFVVVNLGITASNSKDWYMQKFGADSVRGRWKMIPGIY</sequence>
<dbReference type="Proteomes" id="UP000184383">
    <property type="component" value="Unassembled WGS sequence"/>
</dbReference>
<keyword evidence="3 5" id="KW-1133">Transmembrane helix</keyword>
<dbReference type="PROSITE" id="PS50244">
    <property type="entry name" value="S5A_REDUCTASE"/>
    <property type="match status" value="1"/>
</dbReference>
<comment type="function">
    <text evidence="5">Plays a key role in early steps of protein N-linked glycosylation by being involved in the conversion of polyprenol into dolichol. Acts as a polyprenal reductase that mediates the reduction of polyprenal into dolichal in a NADP-dependent mechanism. Dolichols are required for the synthesis of dolichol-linked monosaccharides and the oligosaccharide precursor used for N-glycosylation.</text>
</comment>
<proteinExistence type="inferred from homology"/>
<comment type="subcellular location">
    <subcellularLocation>
        <location evidence="1">Endomembrane system</location>
        <topology evidence="1">Multi-pass membrane protein</topology>
    </subcellularLocation>
    <subcellularLocation>
        <location evidence="5">Endoplasmic reticulum membrane</location>
    </subcellularLocation>
</comment>
<keyword evidence="5" id="KW-0560">Oxidoreductase</keyword>
<comment type="catalytic activity">
    <reaction evidence="5">
        <text>a di-trans,poly-cis-dolichal + NADP(+) = a di-trans,poly-cis-polyprenal + NADPH + H(+)</text>
        <dbReference type="Rhea" id="RHEA:80727"/>
        <dbReference type="Rhea" id="RHEA-COMP:19536"/>
        <dbReference type="Rhea" id="RHEA-COMP:19537"/>
        <dbReference type="ChEBI" id="CHEBI:15378"/>
        <dbReference type="ChEBI" id="CHEBI:57783"/>
        <dbReference type="ChEBI" id="CHEBI:58349"/>
        <dbReference type="ChEBI" id="CHEBI:231623"/>
        <dbReference type="ChEBI" id="CHEBI:231637"/>
        <dbReference type="EC" id="1.3.1.94"/>
    </reaction>
    <physiologicalReaction direction="right-to-left" evidence="5">
        <dbReference type="Rhea" id="RHEA:80729"/>
    </physiologicalReaction>
</comment>
<dbReference type="AlphaFoldDB" id="A0A1L9RWY8"/>
<gene>
    <name evidence="7" type="ORF">ASPWEDRAFT_169303</name>
</gene>
<dbReference type="GO" id="GO:0102389">
    <property type="term" value="F:polyprenol reductase activity"/>
    <property type="evidence" value="ECO:0007669"/>
    <property type="project" value="UniProtKB-UniRule"/>
</dbReference>
<feature type="transmembrane region" description="Helical" evidence="5">
    <location>
        <begin position="278"/>
        <end position="298"/>
    </location>
</feature>
<comment type="similarity">
    <text evidence="5">Belongs to the steroid 5-alpha reductase family. Polyprenal reductase subfamily.</text>
</comment>
<dbReference type="GO" id="GO:0005789">
    <property type="term" value="C:endoplasmic reticulum membrane"/>
    <property type="evidence" value="ECO:0007669"/>
    <property type="project" value="UniProtKB-SubCell"/>
</dbReference>
<evidence type="ECO:0000259" key="6">
    <source>
        <dbReference type="Pfam" id="PF02544"/>
    </source>
</evidence>
<keyword evidence="2 5" id="KW-0812">Transmembrane</keyword>
<keyword evidence="5" id="KW-0521">NADP</keyword>
<feature type="domain" description="3-oxo-5-alpha-steroid 4-dehydrogenase C-terminal" evidence="6">
    <location>
        <begin position="188"/>
        <end position="325"/>
    </location>
</feature>
<evidence type="ECO:0000256" key="1">
    <source>
        <dbReference type="ARBA" id="ARBA00004127"/>
    </source>
</evidence>
<evidence type="ECO:0000313" key="8">
    <source>
        <dbReference type="Proteomes" id="UP000184383"/>
    </source>
</evidence>
<evidence type="ECO:0000256" key="3">
    <source>
        <dbReference type="ARBA" id="ARBA00022989"/>
    </source>
</evidence>
<feature type="transmembrane region" description="Helical" evidence="5">
    <location>
        <begin position="209"/>
        <end position="228"/>
    </location>
</feature>
<dbReference type="EC" id="1.3.1.94" evidence="5"/>
<dbReference type="PANTHER" id="PTHR14624:SF0">
    <property type="entry name" value="POLYPRENOL REDUCTASE"/>
    <property type="match status" value="1"/>
</dbReference>
<dbReference type="VEuPathDB" id="FungiDB:ASPWEDRAFT_169303"/>
<feature type="transmembrane region" description="Helical" evidence="5">
    <location>
        <begin position="169"/>
        <end position="189"/>
    </location>
</feature>
<keyword evidence="4 5" id="KW-0472">Membrane</keyword>
<dbReference type="RefSeq" id="XP_040693136.1">
    <property type="nucleotide sequence ID" value="XM_040830433.1"/>
</dbReference>
<keyword evidence="5" id="KW-0256">Endoplasmic reticulum</keyword>
<dbReference type="EMBL" id="KV878210">
    <property type="protein sequence ID" value="OJJ39460.1"/>
    <property type="molecule type" value="Genomic_DNA"/>
</dbReference>
<dbReference type="OrthoDB" id="541710at2759"/>
<accession>A0A1L9RWY8</accession>
<dbReference type="STRING" id="1073089.A0A1L9RWY8"/>
<dbReference type="PANTHER" id="PTHR14624">
    <property type="entry name" value="DFG10 PROTEIN"/>
    <property type="match status" value="1"/>
</dbReference>
<feature type="transmembrane region" description="Helical" evidence="5">
    <location>
        <begin position="249"/>
        <end position="272"/>
    </location>
</feature>
<dbReference type="GO" id="GO:0006488">
    <property type="term" value="P:dolichol-linked oligosaccharide biosynthetic process"/>
    <property type="evidence" value="ECO:0007669"/>
    <property type="project" value="UniProtKB-UniRule"/>
</dbReference>
<feature type="transmembrane region" description="Helical" evidence="5">
    <location>
        <begin position="96"/>
        <end position="118"/>
    </location>
</feature>
<dbReference type="GeneID" id="63746281"/>
<dbReference type="InterPro" id="IPR039698">
    <property type="entry name" value="Dfg10/SRD5A3"/>
</dbReference>
<dbReference type="InterPro" id="IPR001104">
    <property type="entry name" value="3-oxo-5_a-steroid_4-DH_C"/>
</dbReference>
<organism evidence="7 8">
    <name type="scientific">Aspergillus wentii DTO 134E9</name>
    <dbReference type="NCBI Taxonomy" id="1073089"/>
    <lineage>
        <taxon>Eukaryota</taxon>
        <taxon>Fungi</taxon>
        <taxon>Dikarya</taxon>
        <taxon>Ascomycota</taxon>
        <taxon>Pezizomycotina</taxon>
        <taxon>Eurotiomycetes</taxon>
        <taxon>Eurotiomycetidae</taxon>
        <taxon>Eurotiales</taxon>
        <taxon>Aspergillaceae</taxon>
        <taxon>Aspergillus</taxon>
        <taxon>Aspergillus subgen. Cremei</taxon>
    </lineage>
</organism>
<evidence type="ECO:0000313" key="7">
    <source>
        <dbReference type="EMBL" id="OJJ39460.1"/>
    </source>
</evidence>
<evidence type="ECO:0000256" key="2">
    <source>
        <dbReference type="ARBA" id="ARBA00022692"/>
    </source>
</evidence>